<evidence type="ECO:0000256" key="5">
    <source>
        <dbReference type="ARBA" id="ARBA00023002"/>
    </source>
</evidence>
<dbReference type="Gene3D" id="1.10.1200.10">
    <property type="entry name" value="ACP-like"/>
    <property type="match status" value="1"/>
</dbReference>
<dbReference type="Gene3D" id="3.90.180.10">
    <property type="entry name" value="Medium-chain alcohol dehydrogenases, catalytic domain"/>
    <property type="match status" value="1"/>
</dbReference>
<dbReference type="GO" id="GO:0016491">
    <property type="term" value="F:oxidoreductase activity"/>
    <property type="evidence" value="ECO:0007669"/>
    <property type="project" value="UniProtKB-KW"/>
</dbReference>
<dbReference type="SUPFAM" id="SSF52151">
    <property type="entry name" value="FabD/lysophospholipase-like"/>
    <property type="match status" value="1"/>
</dbReference>
<dbReference type="InterPro" id="IPR050091">
    <property type="entry name" value="PKS_NRPS_Biosynth_Enz"/>
</dbReference>
<evidence type="ECO:0000313" key="13">
    <source>
        <dbReference type="Proteomes" id="UP000016929"/>
    </source>
</evidence>
<dbReference type="Gene3D" id="3.10.129.110">
    <property type="entry name" value="Polyketide synthase dehydratase"/>
    <property type="match status" value="2"/>
</dbReference>
<dbReference type="InterPro" id="IPR014031">
    <property type="entry name" value="Ketoacyl_synth_C"/>
</dbReference>
<evidence type="ECO:0000256" key="2">
    <source>
        <dbReference type="ARBA" id="ARBA00022553"/>
    </source>
</evidence>
<evidence type="ECO:0000259" key="9">
    <source>
        <dbReference type="PROSITE" id="PS50075"/>
    </source>
</evidence>
<dbReference type="Pfam" id="PF16197">
    <property type="entry name" value="KAsynt_C_assoc"/>
    <property type="match status" value="1"/>
</dbReference>
<dbReference type="SMART" id="SM00827">
    <property type="entry name" value="PKS_AT"/>
    <property type="match status" value="1"/>
</dbReference>
<evidence type="ECO:0000256" key="6">
    <source>
        <dbReference type="ARBA" id="ARBA00023268"/>
    </source>
</evidence>
<dbReference type="SUPFAM" id="SSF50129">
    <property type="entry name" value="GroES-like"/>
    <property type="match status" value="1"/>
</dbReference>
<dbReference type="Pfam" id="PF23114">
    <property type="entry name" value="NAD-bd_HRPKS_sdrA"/>
    <property type="match status" value="1"/>
</dbReference>
<feature type="domain" description="Carrier" evidence="9">
    <location>
        <begin position="3110"/>
        <end position="3187"/>
    </location>
</feature>
<dbReference type="SMART" id="SM00829">
    <property type="entry name" value="PKS_ER"/>
    <property type="match status" value="1"/>
</dbReference>
<dbReference type="SUPFAM" id="SSF47336">
    <property type="entry name" value="ACP-like"/>
    <property type="match status" value="1"/>
</dbReference>
<dbReference type="InterPro" id="IPR016039">
    <property type="entry name" value="Thiolase-like"/>
</dbReference>
<keyword evidence="6" id="KW-0511">Multifunctional enzyme</keyword>
<feature type="domain" description="PKS/mFAS DH" evidence="11">
    <location>
        <begin position="950"/>
        <end position="1253"/>
    </location>
</feature>
<feature type="region of interest" description="C-terminal hotdog fold" evidence="8">
    <location>
        <begin position="1100"/>
        <end position="1253"/>
    </location>
</feature>
<feature type="region of interest" description="N-terminal hotdog fold" evidence="8">
    <location>
        <begin position="950"/>
        <end position="1086"/>
    </location>
</feature>
<dbReference type="InterPro" id="IPR014043">
    <property type="entry name" value="Acyl_transferase_dom"/>
</dbReference>
<protein>
    <submittedName>
        <fullName evidence="12">Lovastatin nonaketide synthase</fullName>
    </submittedName>
</protein>
<dbReference type="Pfam" id="PF21089">
    <property type="entry name" value="PKS_DH_N"/>
    <property type="match status" value="2"/>
</dbReference>
<dbReference type="InterPro" id="IPR020806">
    <property type="entry name" value="PKS_PP-bd"/>
</dbReference>
<feature type="active site" description="Proton donor; for dehydratase activity" evidence="8">
    <location>
        <position position="1166"/>
    </location>
</feature>
<dbReference type="InterPro" id="IPR057326">
    <property type="entry name" value="KR_dom"/>
</dbReference>
<reference evidence="13" key="2">
    <citation type="journal article" date="2014" name="PLoS ONE">
        <title>Genome and Transcriptome Analysis of the Fungal Pathogen Fusarium oxysporum f. sp. cubense Causing Banana Vascular Wilt Disease.</title>
        <authorList>
            <person name="Guo L."/>
            <person name="Han L."/>
            <person name="Yang L."/>
            <person name="Zeng H."/>
            <person name="Fan D."/>
            <person name="Zhu Y."/>
            <person name="Feng Y."/>
            <person name="Wang G."/>
            <person name="Peng C."/>
            <person name="Jiang X."/>
            <person name="Zhou D."/>
            <person name="Ni P."/>
            <person name="Liang C."/>
            <person name="Liu L."/>
            <person name="Wang J."/>
            <person name="Mao C."/>
            <person name="Fang X."/>
            <person name="Peng M."/>
            <person name="Huang J."/>
        </authorList>
    </citation>
    <scope>NUCLEOTIDE SEQUENCE [LARGE SCALE GENOMIC DNA]</scope>
    <source>
        <strain evidence="13">race 4</strain>
    </source>
</reference>
<name>N1S980_FUSC4</name>
<dbReference type="InterPro" id="IPR014030">
    <property type="entry name" value="Ketoacyl_synth_N"/>
</dbReference>
<dbReference type="InterPro" id="IPR020807">
    <property type="entry name" value="PKS_DH"/>
</dbReference>
<keyword evidence="4" id="KW-0521">NADP</keyword>
<feature type="region of interest" description="N-terminal hotdog fold" evidence="8">
    <location>
        <begin position="1632"/>
        <end position="1768"/>
    </location>
</feature>
<dbReference type="InterPro" id="IPR013968">
    <property type="entry name" value="PKS_KR"/>
</dbReference>
<keyword evidence="13" id="KW-1185">Reference proteome</keyword>
<dbReference type="Pfam" id="PF08659">
    <property type="entry name" value="KR"/>
    <property type="match status" value="1"/>
</dbReference>
<dbReference type="GO" id="GO:0031177">
    <property type="term" value="F:phosphopantetheine binding"/>
    <property type="evidence" value="ECO:0007669"/>
    <property type="project" value="InterPro"/>
</dbReference>
<dbReference type="SUPFAM" id="SSF53335">
    <property type="entry name" value="S-adenosyl-L-methionine-dependent methyltransferases"/>
    <property type="match status" value="2"/>
</dbReference>
<dbReference type="PANTHER" id="PTHR43775:SF37">
    <property type="entry name" value="SI:DKEY-61P9.11"/>
    <property type="match status" value="1"/>
</dbReference>
<keyword evidence="2" id="KW-0597">Phosphoprotein</keyword>
<dbReference type="PROSITE" id="PS52019">
    <property type="entry name" value="PKS_MFAS_DH"/>
    <property type="match status" value="2"/>
</dbReference>
<dbReference type="SMART" id="SM00822">
    <property type="entry name" value="PKS_KR"/>
    <property type="match status" value="1"/>
</dbReference>
<feature type="domain" description="Ketosynthase family 3 (KS3)" evidence="10">
    <location>
        <begin position="9"/>
        <end position="435"/>
    </location>
</feature>
<dbReference type="Pfam" id="PF00109">
    <property type="entry name" value="ketoacyl-synt"/>
    <property type="match status" value="1"/>
</dbReference>
<evidence type="ECO:0000256" key="4">
    <source>
        <dbReference type="ARBA" id="ARBA00022857"/>
    </source>
</evidence>
<feature type="active site" description="Proton donor; for dehydratase activity" evidence="8">
    <location>
        <position position="1848"/>
    </location>
</feature>
<dbReference type="InterPro" id="IPR013154">
    <property type="entry name" value="ADH-like_N"/>
</dbReference>
<reference evidence="13" key="1">
    <citation type="submission" date="2012-09" db="EMBL/GenBank/DDBJ databases">
        <title>Genome sequencing and comparative transcriptomics of race 1 and race 4 of banana pathogen: Fusarium oxysporum f. sp. cubense.</title>
        <authorList>
            <person name="Fang X."/>
            <person name="Huang J."/>
        </authorList>
    </citation>
    <scope>NUCLEOTIDE SEQUENCE [LARGE SCALE GENOMIC DNA]</scope>
    <source>
        <strain evidence="13">race 4</strain>
    </source>
</reference>
<feature type="domain" description="PKS/mFAS DH" evidence="11">
    <location>
        <begin position="1632"/>
        <end position="1935"/>
    </location>
</feature>
<dbReference type="OrthoDB" id="329835at2759"/>
<dbReference type="GO" id="GO:0004312">
    <property type="term" value="F:fatty acid synthase activity"/>
    <property type="evidence" value="ECO:0007669"/>
    <property type="project" value="TreeGrafter"/>
</dbReference>
<sequence length="3189" mass="348896">MPSQIPQWREPIAIVSMACRLPGGIDKPLDLWDHVRAGRSSATAIPKDRFNAENFLSMDPNQKGAQAFRGAHFVKRDIKQFDHKFFGISKDTATAMDPQQKQLLEVVYECLESANISMETISKSKIGCYCAMFVSDYHDMLMQDPEYLPTFIAIGTTRTMLANRISHALDLGGPSVTIDTACSGALVALHLACQALQAGECDGAVIGASNLFLSPDYALSLTRLGAIAADGQCKTFDASANGYGRGEGTNAVYVKRLSDAIRDGDSIRAVIRGTSSNSSGATPAITEPSGRAQADTILQAYAQAGINDFSETGYFECHGTGTPVGDCIELGAVGSVFSESHKTQDALWVGSTKPNVGHSEAASGLSSLIKVVLALEKGEIPPNTNYKTPNPKIDFDGWRVRVPTAPQPWPSKSIRRASVNSLGIGGSTAHAVVEFYEPPQLTNGSTNGANRVNGTHSINGTNGVNGVNDYHEEGEKSNDPYFLLFTSGASKSSRETNEQNLLEFLKTHEECKGLTSPLVKALNARSQINIRPWKSFAVAQSVDDLIQQLETNALKVGTGPTSGDSPRVLFTFTGQGAMWSQMGKRLLDAFPVARNSLYNLEEVIRELQSSKTPTWSLIDKLTTELSQEEIDSPALAHPLSMAVQIALTDVLSSWGVLPDGVVGHSGGETAAAYACGALTAKEAITVAYYRGIACQNAPSGAMLATRSAPKAKELQDALERNDVQIACFNGPQNLTLAGSAEGVKNVAAELSTHGIVSRAVAVTRAYHTRAMKTVVDEYVGQLKGVIQPKTGRVPMYSSVTGLELKGTEVDADYWGANLVSPVLYTDAVTLALTSSDRKFDLCVELGPHSLLSRPTSEIVKSLPNSPQLPFFATMLRNADSSQQLMSLAGDLVLNGKQLDLDQVNKIAGKTGRLPNHLQDNLPAYAWDYSSTPWTEPRNSQEWRFRKSPRHEILGSRCRGVNPSAPTWRNKVSIEDAPWLVDHQVNGIVTFSFTTGIAMVVEAMMQVQEENKEIDWANHSFELQDFVFSNSIILPDESPIDLFLTLIPDNDNAKSEETWYDFTISSLRGDVDIRHCHGRAAVLETSKDNVALRRRTSWHHMPLRVPLKSYYKTLERVGYGYGPKFQLLNEVRVRPSLSACSAKIDMTSTAQSPVPGQRYLLHPAMMDAALQTPALANRSGYFQEIDTLLLPSKMKRISIRMPAENTDVASCTTNTSPVGFSRIQGSVECYDSLSRPFFVVEGLQMDRATSDDNTTLPWLRLTWKPDIGDISSSDPMLSSIKIKSLPAEKKLVNLENLVKELIPLIVENGIEKGKDLAPHLLSYHSWFLDQAEAHKDRLAARHKQQNGFATVQDAIMNVVANSGISQTVDASIVSQLAINMSRIFRGEVEALAVWLENDLLYRFYEESIFTTSMNQKLLSVAELLAHKNPNMKILEIGAGTGGATTELLRGFSKAGGKNAYQSFTFTDISAGFFDKAKKKFAQYGLELKGTEVDADYWGANLVSPVLYTDAVTLALTSSDRKFDLCVELGPHSLLSRPTSEIVKSLPNSPQLPFFATMLRNADSSQQLMSLAGDLVLNGKQLDLDQVNKIAGKTGRLPNHLQDNLPAYAWDYSSTPWTEPRNSQEWRFRKSPRHEILGSRCRGVNPSAPTWRNKVSIEDAPWLVDHQVNGIVTFSFTTGIAMVVEAMMQVQEENKEIDWANHSFELQDFVFSNSIILPDESPIDLFLTLIPDNDNAKSEETWYDFTISSLRGDVDIRHCHGRAAVLETSKDNVALRRRTSWHHMPLRVPLKSYYKTLERVGYGYGPKFQLLNEVRVRPSLSACSAKIDMTSTAQSPVPGQRYLLHPAMMDAALQTPALANRSGYFQEIDTLLLPSKMKRISIRMPAENTDVASCTTNTSPVGFSRIQGSVECYDSLSRPFFVVEGLQMDRATSDDNTTLPWLRLTWKPDIGDISSSDPMLSSIKIKSLPAEKKLVNLENLVKELIPLIVENGIEKGKDLAPHLLSYHSWFLDQAEAHKDRLAARHKQQNGFATVQDAIMNVVANSGISQTVDASIVSQLAINMSRIFRGEVEALAVWLENDLLYRFYEESIFTTSMNQKLLSVAELLAHKNPNMKILEIGAGTGGATTELLRGFSKAGGKNAYQSFTFTDISAGFFDKAKKKFAQWDRIEFKTLDVEKDIAEQGFTEKYDLVVAANVLHATADLPFAMKNIRSLLRDDGYLLVGELSEDLTSANFLWGPLTGWWLRPRSPGRSGPGLTLDEWRDELAADFDSVSEIEAKHDKSDTDQLDLSTRDHLQKYLGTRGISASSSTLEDLASREWSGEWLILIDETEGSFLASLQPEQLTALKSWLTKPIKCIWVTRKVYLDPQNTTGGLVTGFARTLRGENSQCQLYTLDLSSDGDITANVIYHVLERAHYSHDDPISRLDYEIAEKYGQLWTCRLVNDALLENAYGPARKMDAPSTQVVKAPHHLIMGEVGILESLTMAQDDAYTAIPDGHVLVEVKAVGLDERDGFIVQGSLPATSFGRECSGVVTSCGANVASFSPGDRVAVIGQGTFTTQYLAPSDCCRKIPDWLSFEDAAAIPTSFVTALYALTTPARVSTGQKILIVNASSTQGVALIKMATALKLDVYAAISDATNKPILTRLGLHSAKIFVNPTNTSRSSVSRSTTFQAYKLVLNTKSGQYPDFAHLVANRGTYIEIASGEASSDEVHLAPNKNVMFASVDLADAYQESKQDLGDLLDQVIDLVERREIDVDTSASVTGLDSIQSAFSSLVEGNQQKQVVSLTNVDGQQLIKTRPKTSRFNPHKTYIITGGLGGLGRAISVWMASYGARHIILATSSVARASESGDLLQQLSSYGCNGRVEVCDVGDSEAVERLVASIDTPVGGVIHSALRLSDCFFEDITLEDFDAVFGPKVNGSLNLHNSLLNQDLDFFVMLSSGCGVLGNEGQSNYAASSTFLDTFARYRQSLGLPASSVDLGFVEDVGNISERPEIQASLLSRGLRPITVRDVLRVVEGAIATGSPKNLITESTYDGFVESQIVLSFGMIDKATAEYQSWAQDAKFGLLRSRAADNAALDSDADSGESAVQTAVKAFRSTLGRLGDAPEGKEAALQPFVCTALVAKLAQVLSIKVADIQPSRSAIQYGMDSLIAIEVRSWARYAFQIDLPINDLTNPYSIQDLSARVSRMIVG</sequence>
<dbReference type="Gene3D" id="3.40.50.150">
    <property type="entry name" value="Vaccinia Virus protein VP39"/>
    <property type="match status" value="2"/>
</dbReference>
<dbReference type="InterPro" id="IPR029063">
    <property type="entry name" value="SAM-dependent_MTases_sf"/>
</dbReference>
<evidence type="ECO:0000256" key="3">
    <source>
        <dbReference type="ARBA" id="ARBA00022679"/>
    </source>
</evidence>
<dbReference type="STRING" id="1229665.N1S980"/>
<dbReference type="Pfam" id="PF00550">
    <property type="entry name" value="PP-binding"/>
    <property type="match status" value="1"/>
</dbReference>
<dbReference type="CDD" id="cd00833">
    <property type="entry name" value="PKS"/>
    <property type="match status" value="1"/>
</dbReference>
<dbReference type="SMART" id="SM00823">
    <property type="entry name" value="PKS_PP"/>
    <property type="match status" value="1"/>
</dbReference>
<dbReference type="InterPro" id="IPR011032">
    <property type="entry name" value="GroES-like_sf"/>
</dbReference>
<dbReference type="InterPro" id="IPR006162">
    <property type="entry name" value="Ppantetheine_attach_site"/>
</dbReference>
<dbReference type="InterPro" id="IPR056501">
    <property type="entry name" value="NAD-bd_HRPKS_sdrA"/>
</dbReference>
<dbReference type="Pfam" id="PF02801">
    <property type="entry name" value="Ketoacyl-synt_C"/>
    <property type="match status" value="1"/>
</dbReference>
<evidence type="ECO:0000259" key="10">
    <source>
        <dbReference type="PROSITE" id="PS52004"/>
    </source>
</evidence>
<keyword evidence="1" id="KW-0596">Phosphopantetheine</keyword>
<dbReference type="Pfam" id="PF14765">
    <property type="entry name" value="PS-DH"/>
    <property type="match status" value="2"/>
</dbReference>
<dbReference type="SUPFAM" id="SSF55048">
    <property type="entry name" value="Probable ACP-binding domain of malonyl-CoA ACP transacylase"/>
    <property type="match status" value="1"/>
</dbReference>
<keyword evidence="3" id="KW-0808">Transferase</keyword>
<dbReference type="SMART" id="SM00825">
    <property type="entry name" value="PKS_KS"/>
    <property type="match status" value="1"/>
</dbReference>
<dbReference type="Proteomes" id="UP000016929">
    <property type="component" value="Unassembled WGS sequence"/>
</dbReference>
<dbReference type="Gene3D" id="3.40.47.10">
    <property type="match status" value="1"/>
</dbReference>
<evidence type="ECO:0000259" key="11">
    <source>
        <dbReference type="PROSITE" id="PS52019"/>
    </source>
</evidence>
<dbReference type="CDD" id="cd02440">
    <property type="entry name" value="AdoMet_MTases"/>
    <property type="match status" value="1"/>
</dbReference>
<dbReference type="Gene3D" id="3.40.366.10">
    <property type="entry name" value="Malonyl-Coenzyme A Acyl Carrier Protein, domain 2"/>
    <property type="match status" value="1"/>
</dbReference>
<dbReference type="InterPro" id="IPR001227">
    <property type="entry name" value="Ac_transferase_dom_sf"/>
</dbReference>
<dbReference type="PROSITE" id="PS52004">
    <property type="entry name" value="KS3_2"/>
    <property type="match status" value="1"/>
</dbReference>
<evidence type="ECO:0000256" key="8">
    <source>
        <dbReference type="PROSITE-ProRule" id="PRU01363"/>
    </source>
</evidence>
<feature type="active site" description="Proton acceptor; for dehydratase activity" evidence="8">
    <location>
        <position position="1664"/>
    </location>
</feature>
<feature type="region of interest" description="C-terminal hotdog fold" evidence="8">
    <location>
        <begin position="1782"/>
        <end position="1935"/>
    </location>
</feature>
<dbReference type="InterPro" id="IPR016036">
    <property type="entry name" value="Malonyl_transacylase_ACP-bd"/>
</dbReference>
<proteinExistence type="predicted"/>
<dbReference type="Pfam" id="PF00698">
    <property type="entry name" value="Acyl_transf_1"/>
    <property type="match status" value="1"/>
</dbReference>
<feature type="active site" description="Proton acceptor; for dehydratase activity" evidence="8">
    <location>
        <position position="982"/>
    </location>
</feature>
<dbReference type="InterPro" id="IPR016035">
    <property type="entry name" value="Acyl_Trfase/lysoPLipase"/>
</dbReference>
<dbReference type="GO" id="GO:0030639">
    <property type="term" value="P:polyketide biosynthetic process"/>
    <property type="evidence" value="ECO:0007669"/>
    <property type="project" value="UniProtKB-ARBA"/>
</dbReference>
<dbReference type="EMBL" id="KB726211">
    <property type="protein sequence ID" value="EMT74396.1"/>
    <property type="molecule type" value="Genomic_DNA"/>
</dbReference>
<dbReference type="CDD" id="cd05195">
    <property type="entry name" value="enoyl_red"/>
    <property type="match status" value="1"/>
</dbReference>
<gene>
    <name evidence="12" type="ORF">FOC4_g10002509</name>
</gene>
<dbReference type="HOGENOM" id="CLU_000022_31_1_1"/>
<dbReference type="InterPro" id="IPR009081">
    <property type="entry name" value="PP-bd_ACP"/>
</dbReference>
<dbReference type="InterPro" id="IPR020841">
    <property type="entry name" value="PKS_Beta-ketoAc_synthase_dom"/>
</dbReference>
<dbReference type="SUPFAM" id="SSF53901">
    <property type="entry name" value="Thiolase-like"/>
    <property type="match status" value="1"/>
</dbReference>
<evidence type="ECO:0000256" key="7">
    <source>
        <dbReference type="ARBA" id="ARBA00023315"/>
    </source>
</evidence>
<dbReference type="InterPro" id="IPR042104">
    <property type="entry name" value="PKS_dehydratase_sf"/>
</dbReference>
<keyword evidence="5" id="KW-0560">Oxidoreductase</keyword>
<accession>N1S980</accession>
<dbReference type="Gene3D" id="3.30.70.3290">
    <property type="match status" value="1"/>
</dbReference>
<dbReference type="PANTHER" id="PTHR43775">
    <property type="entry name" value="FATTY ACID SYNTHASE"/>
    <property type="match status" value="1"/>
</dbReference>
<dbReference type="InterPro" id="IPR020843">
    <property type="entry name" value="ER"/>
</dbReference>
<dbReference type="GO" id="GO:0006633">
    <property type="term" value="P:fatty acid biosynthetic process"/>
    <property type="evidence" value="ECO:0007669"/>
    <property type="project" value="TreeGrafter"/>
</dbReference>
<dbReference type="SUPFAM" id="SSF51735">
    <property type="entry name" value="NAD(P)-binding Rossmann-fold domains"/>
    <property type="match status" value="2"/>
</dbReference>
<evidence type="ECO:0000313" key="12">
    <source>
        <dbReference type="EMBL" id="EMT74396.1"/>
    </source>
</evidence>
<dbReference type="Pfam" id="PF08240">
    <property type="entry name" value="ADH_N"/>
    <property type="match status" value="1"/>
</dbReference>
<dbReference type="Gene3D" id="3.40.50.720">
    <property type="entry name" value="NAD(P)-binding Rossmann-like Domain"/>
    <property type="match status" value="1"/>
</dbReference>
<keyword evidence="7" id="KW-0012">Acyltransferase</keyword>
<dbReference type="PROSITE" id="PS50075">
    <property type="entry name" value="CARRIER"/>
    <property type="match status" value="1"/>
</dbReference>
<evidence type="ECO:0000256" key="1">
    <source>
        <dbReference type="ARBA" id="ARBA00022450"/>
    </source>
</evidence>
<dbReference type="InterPro" id="IPR036736">
    <property type="entry name" value="ACP-like_sf"/>
</dbReference>
<organism evidence="12 13">
    <name type="scientific">Fusarium oxysporum f. sp. cubense (strain race 4)</name>
    <name type="common">Panama disease fungus</name>
    <dbReference type="NCBI Taxonomy" id="2502994"/>
    <lineage>
        <taxon>Eukaryota</taxon>
        <taxon>Fungi</taxon>
        <taxon>Dikarya</taxon>
        <taxon>Ascomycota</taxon>
        <taxon>Pezizomycotina</taxon>
        <taxon>Sordariomycetes</taxon>
        <taxon>Hypocreomycetidae</taxon>
        <taxon>Hypocreales</taxon>
        <taxon>Nectriaceae</taxon>
        <taxon>Fusarium</taxon>
        <taxon>Fusarium oxysporum species complex</taxon>
    </lineage>
</organism>
<dbReference type="InterPro" id="IPR013217">
    <property type="entry name" value="Methyltransf_12"/>
</dbReference>
<dbReference type="InterPro" id="IPR049552">
    <property type="entry name" value="PKS_DH_N"/>
</dbReference>
<dbReference type="Pfam" id="PF08242">
    <property type="entry name" value="Methyltransf_12"/>
    <property type="match status" value="1"/>
</dbReference>
<dbReference type="PROSITE" id="PS00012">
    <property type="entry name" value="PHOSPHOPANTETHEINE"/>
    <property type="match status" value="1"/>
</dbReference>
<dbReference type="SMART" id="SM00826">
    <property type="entry name" value="PKS_DH"/>
    <property type="match status" value="2"/>
</dbReference>
<dbReference type="InterPro" id="IPR049551">
    <property type="entry name" value="PKS_DH_C"/>
</dbReference>
<dbReference type="InterPro" id="IPR049900">
    <property type="entry name" value="PKS_mFAS_DH"/>
</dbReference>
<dbReference type="InterPro" id="IPR036291">
    <property type="entry name" value="NAD(P)-bd_dom_sf"/>
</dbReference>
<dbReference type="InterPro" id="IPR032821">
    <property type="entry name" value="PKS_assoc"/>
</dbReference>